<feature type="domain" description="Xylose isomerase-like TIM barrel" evidence="1">
    <location>
        <begin position="29"/>
        <end position="292"/>
    </location>
</feature>
<dbReference type="PANTHER" id="PTHR12110:SF41">
    <property type="entry name" value="INOSOSE DEHYDRATASE"/>
    <property type="match status" value="1"/>
</dbReference>
<dbReference type="Pfam" id="PF01261">
    <property type="entry name" value="AP_endonuc_2"/>
    <property type="match status" value="1"/>
</dbReference>
<dbReference type="InterPro" id="IPR050312">
    <property type="entry name" value="IolE/XylAMocC-like"/>
</dbReference>
<gene>
    <name evidence="2" type="ORF">GHK86_18465</name>
</gene>
<sequence>MTLRVGNAPTSWGIEKPSDPSYPTWSQVLDEVAGAGYAGVELGPLGYFPTDPGALRSELARRELELSAGVVMDVLHDAGTADAVVDKARSICALLQPLGTDRLVLIAGWTPSRVETAGRPGAAERLGASDWQRLIDTVHRVATVAAAAGVATTFHPHAGTDVEFGDEIDRLLDDTDPSLVGLCVDTGHARYAGVDPAALLRARAGRVNHVHFKDVDPGVLERVGQDELSFWDAYRQGVFCPLGRGCVDFGDVEGALGEIGYDGWATVEQDASPTGDSVPLDDARESLAYLRSVGLAG</sequence>
<evidence type="ECO:0000259" key="1">
    <source>
        <dbReference type="Pfam" id="PF01261"/>
    </source>
</evidence>
<dbReference type="Proteomes" id="UP000437736">
    <property type="component" value="Unassembled WGS sequence"/>
</dbReference>
<reference evidence="2 3" key="1">
    <citation type="submission" date="2019-11" db="EMBL/GenBank/DDBJ databases">
        <title>Acidiferrimicrobium australis gen. nov., sp. nov., an acidophilic and obligately heterotrophic, member of the Actinobacteria that catalyses dissimilatory oxido- reduction of iron isolated from metal-rich acidic water in Chile.</title>
        <authorList>
            <person name="Gonzalez D."/>
            <person name="Huber K."/>
            <person name="Hedrich S."/>
            <person name="Rojas-Villalobos C."/>
            <person name="Quatrini R."/>
            <person name="Dinamarca M.A."/>
            <person name="Schwarz A."/>
            <person name="Canales C."/>
            <person name="Nancucheo I."/>
        </authorList>
    </citation>
    <scope>NUCLEOTIDE SEQUENCE [LARGE SCALE GENOMIC DNA]</scope>
    <source>
        <strain evidence="2 3">USS-CCA1</strain>
    </source>
</reference>
<accession>A0ABW9QYM0</accession>
<comment type="caution">
    <text evidence="2">The sequence shown here is derived from an EMBL/GenBank/DDBJ whole genome shotgun (WGS) entry which is preliminary data.</text>
</comment>
<dbReference type="InterPro" id="IPR013022">
    <property type="entry name" value="Xyl_isomerase-like_TIM-brl"/>
</dbReference>
<keyword evidence="3" id="KW-1185">Reference proteome</keyword>
<evidence type="ECO:0000313" key="2">
    <source>
        <dbReference type="EMBL" id="MST34700.1"/>
    </source>
</evidence>
<evidence type="ECO:0000313" key="3">
    <source>
        <dbReference type="Proteomes" id="UP000437736"/>
    </source>
</evidence>
<organism evidence="2 3">
    <name type="scientific">Acidiferrimicrobium australe</name>
    <dbReference type="NCBI Taxonomy" id="2664430"/>
    <lineage>
        <taxon>Bacteria</taxon>
        <taxon>Bacillati</taxon>
        <taxon>Actinomycetota</taxon>
        <taxon>Acidimicrobiia</taxon>
        <taxon>Acidimicrobiales</taxon>
        <taxon>Acidimicrobiaceae</taxon>
        <taxon>Acidiferrimicrobium</taxon>
    </lineage>
</organism>
<proteinExistence type="predicted"/>
<dbReference type="SUPFAM" id="SSF51658">
    <property type="entry name" value="Xylose isomerase-like"/>
    <property type="match status" value="1"/>
</dbReference>
<name>A0ABW9QYM0_9ACTN</name>
<dbReference type="EMBL" id="WJHE01001159">
    <property type="protein sequence ID" value="MST34700.1"/>
    <property type="molecule type" value="Genomic_DNA"/>
</dbReference>
<protein>
    <submittedName>
        <fullName evidence="2">TIM barrel protein</fullName>
    </submittedName>
</protein>
<dbReference type="InterPro" id="IPR036237">
    <property type="entry name" value="Xyl_isomerase-like_sf"/>
</dbReference>
<dbReference type="Gene3D" id="3.20.20.150">
    <property type="entry name" value="Divalent-metal-dependent TIM barrel enzymes"/>
    <property type="match status" value="1"/>
</dbReference>
<dbReference type="PANTHER" id="PTHR12110">
    <property type="entry name" value="HYDROXYPYRUVATE ISOMERASE"/>
    <property type="match status" value="1"/>
</dbReference>